<feature type="region of interest" description="Disordered" evidence="1">
    <location>
        <begin position="617"/>
        <end position="663"/>
    </location>
</feature>
<feature type="non-terminal residue" evidence="2">
    <location>
        <position position="1"/>
    </location>
</feature>
<feature type="region of interest" description="Disordered" evidence="1">
    <location>
        <begin position="933"/>
        <end position="1029"/>
    </location>
</feature>
<feature type="region of interest" description="Disordered" evidence="1">
    <location>
        <begin position="161"/>
        <end position="191"/>
    </location>
</feature>
<dbReference type="Proteomes" id="UP000258309">
    <property type="component" value="Unassembled WGS sequence"/>
</dbReference>
<gene>
    <name evidence="2" type="ORF">B7463_g11839</name>
</gene>
<dbReference type="OrthoDB" id="5371510at2759"/>
<protein>
    <submittedName>
        <fullName evidence="2">Uncharacterized protein</fullName>
    </submittedName>
</protein>
<feature type="compositionally biased region" description="Acidic residues" evidence="1">
    <location>
        <begin position="984"/>
        <end position="1013"/>
    </location>
</feature>
<dbReference type="OMA" id="SAPKVWT"/>
<name>A0A3E2GTT5_SCYLI</name>
<keyword evidence="3" id="KW-1185">Reference proteome</keyword>
<sequence>MEFYNRDLKAVAYSKSLLTEGDTMVFISYPSKVWTYDSLGFQRAKYRTVKSENLLKTGSTVFTRLLSDTVQTRIRKQKGYTEDGDLPNGIKYIIDLTPPNEGDEAVELISELSCSIGLRQWYSAETRCKVSRNLVGGDDEVYRPPVTSPFQPKALNVTSSELSKALGSERASNTKPKPSFEDPPPTKPKPVDIIFNQALEKSEKEYLKKNMSNTSFSSQTSLPLITKETKDKEVPEYCPIRHRVGIETLLQCIEGNDPGLDSAPKVWTLFVLAKYFDCARVVLDHIITWMIVEPNCQILEILPESCLKIGVGLQNPAITRAAFGILVSEEALSIESRAQGKHDADARHTNQFYRPKEFIDEDWLNCIQHASQDFHDRITAVAEDLLDERMLWFQGLPEYQKICHFEDHNISTRPILEYHKRLWAIQNLVTKLRHYVRGRIAKCLISDLSFPFIQAADKRRAAENHGPYQHNFSTIWDSLTGEERIMTGFFWKSLRDMTWDTNLTNPNAPEHPMSSEELDGLPFNIKSSYIGVTMTEILDASITLNLSIFMALSEKKAPADLQILLESNKTQAPNPSSSPIDDDLKLKHITRTYSSLYDPDHAYHQAKLAALKKASIPDPRSLRTSDEDALSISDEDEHEKRSSPIDIPIRQKPQKINARQDMPCKDSINTAWPHSEDKPTTSSTYLRDNLLPFPISSPLQKAIPISSGQRTSQHTVANTCTPPVPSEITQSSPYFSVDRFMDQVTAHLHSLCDAMLRNTAPDFDFSTLTDTLLCLDDREFKYLPLWAGGNEDGTGGVFDDLLPVAEAGPSGPGPAFHTGLSLDSASREGSVVEGNNKDGRSINTSLGVEDGFTDTLDRRRVYSLSSTSSSEFLTPSEDDSDSDDYTLIGGKCVTGKKEYKRWKGKGVDRGGASSVSDSESSFDALGDIAFSDTIESDDRTEVGDVPTVNDGKGKNSHDVPVEDAIMVASEDSATDVIGRKSSDFEDDENFWNESDDGSLFGDDDSDGNEDTEMIDAGLDDKSDNDMKDK</sequence>
<reference evidence="2 3" key="1">
    <citation type="submission" date="2018-05" db="EMBL/GenBank/DDBJ databases">
        <title>Draft genome sequence of Scytalidium lignicola DSM 105466, a ubiquitous saprotrophic fungus.</title>
        <authorList>
            <person name="Buettner E."/>
            <person name="Gebauer A.M."/>
            <person name="Hofrichter M."/>
            <person name="Liers C."/>
            <person name="Kellner H."/>
        </authorList>
    </citation>
    <scope>NUCLEOTIDE SEQUENCE [LARGE SCALE GENOMIC DNA]</scope>
    <source>
        <strain evidence="2 3">DSM 105466</strain>
    </source>
</reference>
<evidence type="ECO:0000313" key="2">
    <source>
        <dbReference type="EMBL" id="RFU24500.1"/>
    </source>
</evidence>
<feature type="compositionally biased region" description="Basic and acidic residues" evidence="1">
    <location>
        <begin position="1018"/>
        <end position="1029"/>
    </location>
</feature>
<proteinExistence type="predicted"/>
<feature type="compositionally biased region" description="Acidic residues" evidence="1">
    <location>
        <begin position="627"/>
        <end position="637"/>
    </location>
</feature>
<organism evidence="2 3">
    <name type="scientific">Scytalidium lignicola</name>
    <name type="common">Hyphomycete</name>
    <dbReference type="NCBI Taxonomy" id="5539"/>
    <lineage>
        <taxon>Eukaryota</taxon>
        <taxon>Fungi</taxon>
        <taxon>Dikarya</taxon>
        <taxon>Ascomycota</taxon>
        <taxon>Pezizomycotina</taxon>
        <taxon>Leotiomycetes</taxon>
        <taxon>Leotiomycetes incertae sedis</taxon>
        <taxon>Scytalidium</taxon>
    </lineage>
</organism>
<accession>A0A3E2GTT5</accession>
<feature type="compositionally biased region" description="Basic and acidic residues" evidence="1">
    <location>
        <begin position="951"/>
        <end position="960"/>
    </location>
</feature>
<dbReference type="AlphaFoldDB" id="A0A3E2GTT5"/>
<feature type="non-terminal residue" evidence="2">
    <location>
        <position position="1029"/>
    </location>
</feature>
<comment type="caution">
    <text evidence="2">The sequence shown here is derived from an EMBL/GenBank/DDBJ whole genome shotgun (WGS) entry which is preliminary data.</text>
</comment>
<evidence type="ECO:0000313" key="3">
    <source>
        <dbReference type="Proteomes" id="UP000258309"/>
    </source>
</evidence>
<dbReference type="EMBL" id="NCSJ02000437">
    <property type="protein sequence ID" value="RFU24500.1"/>
    <property type="molecule type" value="Genomic_DNA"/>
</dbReference>
<evidence type="ECO:0000256" key="1">
    <source>
        <dbReference type="SAM" id="MobiDB-lite"/>
    </source>
</evidence>